<dbReference type="InterPro" id="IPR026302">
    <property type="entry name" value="NEDD4-bd_p2"/>
</dbReference>
<keyword evidence="2" id="KW-1185">Reference proteome</keyword>
<dbReference type="PANTHER" id="PTHR13308">
    <property type="entry name" value="NEDD4-BINDING PROTEIN 2-LIKE 1"/>
    <property type="match status" value="1"/>
</dbReference>
<organism evidence="1 2">
    <name type="scientific">Pseudoalteromonas piscicida</name>
    <dbReference type="NCBI Taxonomy" id="43662"/>
    <lineage>
        <taxon>Bacteria</taxon>
        <taxon>Pseudomonadati</taxon>
        <taxon>Pseudomonadota</taxon>
        <taxon>Gammaproteobacteria</taxon>
        <taxon>Alteromonadales</taxon>
        <taxon>Pseudoalteromonadaceae</taxon>
        <taxon>Pseudoalteromonas</taxon>
    </lineage>
</organism>
<dbReference type="Gene3D" id="3.40.50.300">
    <property type="entry name" value="P-loop containing nucleotide triphosphate hydrolases"/>
    <property type="match status" value="1"/>
</dbReference>
<dbReference type="EMBL" id="CP011924">
    <property type="protein sequence ID" value="ATD06421.1"/>
    <property type="molecule type" value="Genomic_DNA"/>
</dbReference>
<dbReference type="Pfam" id="PF13671">
    <property type="entry name" value="AAA_33"/>
    <property type="match status" value="1"/>
</dbReference>
<reference evidence="1 2" key="1">
    <citation type="submission" date="2015-06" db="EMBL/GenBank/DDBJ databases">
        <authorList>
            <person name="Xie B.-B."/>
            <person name="Rong J.-C."/>
            <person name="Qin Q.-L."/>
            <person name="Zhang Y.-Z."/>
        </authorList>
    </citation>
    <scope>NUCLEOTIDE SEQUENCE [LARGE SCALE GENOMIC DNA]</scope>
    <source>
        <strain evidence="1 2">JCM 20779</strain>
    </source>
</reference>
<dbReference type="InterPro" id="IPR027417">
    <property type="entry name" value="P-loop_NTPase"/>
</dbReference>
<sequence>MFDDKNSFINTNSDVQNSMKQVFILRGLPGSGKSHYAQTLADDLVSGDETQYFICSTDDYFLNENGEYHFEKQRLSEYHNLNLARFINALAEGIPLVVVDNTNIKKWEFVAYASAAVAMGYQVKEVIVGEIKDKSLQHLYAKRNSHGIGLKTISKMAHLFEW</sequence>
<gene>
    <name evidence="1" type="ORF">PPIS_a1276</name>
</gene>
<evidence type="ECO:0000313" key="1">
    <source>
        <dbReference type="EMBL" id="ATD06421.1"/>
    </source>
</evidence>
<evidence type="ECO:0008006" key="3">
    <source>
        <dbReference type="Google" id="ProtNLM"/>
    </source>
</evidence>
<dbReference type="PANTHER" id="PTHR13308:SF40">
    <property type="entry name" value="NEDD4-BINDING PROTEIN 2-LIKE 1"/>
    <property type="match status" value="1"/>
</dbReference>
<dbReference type="Proteomes" id="UP000016521">
    <property type="component" value="Chromosome I"/>
</dbReference>
<accession>A0ABN5CGV1</accession>
<evidence type="ECO:0000313" key="2">
    <source>
        <dbReference type="Proteomes" id="UP000016521"/>
    </source>
</evidence>
<proteinExistence type="predicted"/>
<dbReference type="SUPFAM" id="SSF52540">
    <property type="entry name" value="P-loop containing nucleoside triphosphate hydrolases"/>
    <property type="match status" value="1"/>
</dbReference>
<protein>
    <recommendedName>
        <fullName evidence="3">ATP-binding protein</fullName>
    </recommendedName>
</protein>
<name>A0ABN5CGV1_PSEO7</name>